<evidence type="ECO:0000256" key="4">
    <source>
        <dbReference type="ARBA" id="ARBA00022741"/>
    </source>
</evidence>
<evidence type="ECO:0000256" key="3">
    <source>
        <dbReference type="ARBA" id="ARBA00022598"/>
    </source>
</evidence>
<dbReference type="GO" id="GO:0005737">
    <property type="term" value="C:cytoplasm"/>
    <property type="evidence" value="ECO:0007669"/>
    <property type="project" value="UniProtKB-SubCell"/>
</dbReference>
<evidence type="ECO:0000256" key="6">
    <source>
        <dbReference type="ARBA" id="ARBA00022960"/>
    </source>
</evidence>
<accession>A0A1F7V961</accession>
<name>A0A1F7V961_9BACT</name>
<evidence type="ECO:0000256" key="8">
    <source>
        <dbReference type="ARBA" id="ARBA00023316"/>
    </source>
</evidence>
<reference evidence="12 13" key="1">
    <citation type="journal article" date="2016" name="Nat. Commun.">
        <title>Thousands of microbial genomes shed light on interconnected biogeochemical processes in an aquifer system.</title>
        <authorList>
            <person name="Anantharaman K."/>
            <person name="Brown C.T."/>
            <person name="Hug L.A."/>
            <person name="Sharon I."/>
            <person name="Castelle C.J."/>
            <person name="Probst A.J."/>
            <person name="Thomas B.C."/>
            <person name="Singh A."/>
            <person name="Wilkins M.J."/>
            <person name="Karaoz U."/>
            <person name="Brodie E.L."/>
            <person name="Williams K.H."/>
            <person name="Hubbard S.S."/>
            <person name="Banfield J.F."/>
        </authorList>
    </citation>
    <scope>NUCLEOTIDE SEQUENCE [LARGE SCALE GENOMIC DNA]</scope>
</reference>
<dbReference type="Gene3D" id="3.40.1190.10">
    <property type="entry name" value="Mur-like, catalytic domain"/>
    <property type="match status" value="1"/>
</dbReference>
<dbReference type="GO" id="GO:0009252">
    <property type="term" value="P:peptidoglycan biosynthetic process"/>
    <property type="evidence" value="ECO:0007669"/>
    <property type="project" value="UniProtKB-UniPathway"/>
</dbReference>
<evidence type="ECO:0000256" key="5">
    <source>
        <dbReference type="ARBA" id="ARBA00022840"/>
    </source>
</evidence>
<dbReference type="Pfam" id="PF08245">
    <property type="entry name" value="Mur_ligase_M"/>
    <property type="match status" value="1"/>
</dbReference>
<dbReference type="Proteomes" id="UP000176593">
    <property type="component" value="Unassembled WGS sequence"/>
</dbReference>
<dbReference type="PROSITE" id="PS01011">
    <property type="entry name" value="FOLYLPOLYGLU_SYNT_1"/>
    <property type="match status" value="1"/>
</dbReference>
<keyword evidence="4" id="KW-0547">Nucleotide-binding</keyword>
<dbReference type="EMBL" id="MGEQ01000003">
    <property type="protein sequence ID" value="OGL87059.1"/>
    <property type="molecule type" value="Genomic_DNA"/>
</dbReference>
<evidence type="ECO:0000313" key="13">
    <source>
        <dbReference type="Proteomes" id="UP000176593"/>
    </source>
</evidence>
<dbReference type="InterPro" id="IPR018109">
    <property type="entry name" value="Folylpolyglutamate_synth_CS"/>
</dbReference>
<evidence type="ECO:0008006" key="14">
    <source>
        <dbReference type="Google" id="ProtNLM"/>
    </source>
</evidence>
<dbReference type="Gene3D" id="3.90.190.20">
    <property type="entry name" value="Mur ligase, C-terminal domain"/>
    <property type="match status" value="1"/>
</dbReference>
<keyword evidence="8 9" id="KW-0961">Cell wall biogenesis/degradation</keyword>
<evidence type="ECO:0000256" key="1">
    <source>
        <dbReference type="ARBA" id="ARBA00005898"/>
    </source>
</evidence>
<dbReference type="GO" id="GO:0071555">
    <property type="term" value="P:cell wall organization"/>
    <property type="evidence" value="ECO:0007669"/>
    <property type="project" value="UniProtKB-KW"/>
</dbReference>
<proteinExistence type="inferred from homology"/>
<dbReference type="InterPro" id="IPR036615">
    <property type="entry name" value="Mur_ligase_C_dom_sf"/>
</dbReference>
<evidence type="ECO:0000313" key="12">
    <source>
        <dbReference type="EMBL" id="OGL87059.1"/>
    </source>
</evidence>
<dbReference type="PANTHER" id="PTHR23135">
    <property type="entry name" value="MUR LIGASE FAMILY MEMBER"/>
    <property type="match status" value="1"/>
</dbReference>
<dbReference type="GO" id="GO:0004326">
    <property type="term" value="F:tetrahydrofolylpolyglutamate synthase activity"/>
    <property type="evidence" value="ECO:0007669"/>
    <property type="project" value="InterPro"/>
</dbReference>
<dbReference type="AlphaFoldDB" id="A0A1F7V961"/>
<protein>
    <recommendedName>
        <fullName evidence="14">UDP-N-acetylmuramyl-tripeptide synthetase</fullName>
    </recommendedName>
</protein>
<dbReference type="GO" id="GO:0005524">
    <property type="term" value="F:ATP binding"/>
    <property type="evidence" value="ECO:0007669"/>
    <property type="project" value="UniProtKB-KW"/>
</dbReference>
<comment type="caution">
    <text evidence="12">The sequence shown here is derived from an EMBL/GenBank/DDBJ whole genome shotgun (WGS) entry which is preliminary data.</text>
</comment>
<dbReference type="InterPro" id="IPR036565">
    <property type="entry name" value="Mur-like_cat_sf"/>
</dbReference>
<keyword evidence="9" id="KW-0131">Cell cycle</keyword>
<keyword evidence="2" id="KW-0963">Cytoplasm</keyword>
<feature type="domain" description="Mur ligase central" evidence="11">
    <location>
        <begin position="42"/>
        <end position="262"/>
    </location>
</feature>
<keyword evidence="5" id="KW-0067">ATP-binding</keyword>
<keyword evidence="3" id="KW-0436">Ligase</keyword>
<organism evidence="12 13">
    <name type="scientific">Candidatus Uhrbacteria bacterium RIFCSPLOWO2_02_FULL_48_18</name>
    <dbReference type="NCBI Taxonomy" id="1802408"/>
    <lineage>
        <taxon>Bacteria</taxon>
        <taxon>Candidatus Uhriibacteriota</taxon>
    </lineage>
</organism>
<keyword evidence="7 9" id="KW-0573">Peptidoglycan synthesis</keyword>
<feature type="domain" description="Mur ligase C-terminal" evidence="10">
    <location>
        <begin position="285"/>
        <end position="417"/>
    </location>
</feature>
<evidence type="ECO:0000259" key="10">
    <source>
        <dbReference type="Pfam" id="PF02875"/>
    </source>
</evidence>
<evidence type="ECO:0000256" key="2">
    <source>
        <dbReference type="ARBA" id="ARBA00022490"/>
    </source>
</evidence>
<keyword evidence="6 9" id="KW-0133">Cell shape</keyword>
<sequence>MVKRIVRKFVPESLINRYHYVLARAAAVLYRHPSNELVVIGVTGTNGKSSTTEFIGRMLEHAGARVGWTGTASFKIAELEWTNDQKMTMLGRFKTQKILRDMVKAGCTYAIIETSSQGISQSRHVGINYDVVVFTNLTPEHIEAHGGFENYKHAKKQLFVHTKHSRRKKIQGHVFEKTAVVNMMSPYASEFLAVGLDRSFGFGIDGLIFEPTEERPLSIVPVLAEDVVYAPDSIGFVLNRLHFDIPLVGRFYLENVLAAISVCRALGLDWEAIRDAVAHLETIPGRFERIEEGQSFSVVVDYAYEPAALNAIYDTVKLFAHKKIIHVVGSAGGGRDVARRAILGRMSAEMDDVVIVTNEDPYDDDPQMIIDQVADAAVEAGKKEGIDLFRVLDRGEAIEKAVMLAMPGDLVLITGKGCEPVMAVADGKKIPWDDRVAARNALHKRLQAV</sequence>
<comment type="subcellular location">
    <subcellularLocation>
        <location evidence="9">Cytoplasm</location>
    </subcellularLocation>
</comment>
<dbReference type="PANTHER" id="PTHR23135:SF4">
    <property type="entry name" value="UDP-N-ACETYLMURAMOYL-L-ALANYL-D-GLUTAMATE--2,6-DIAMINOPIMELATE LIGASE MURE HOMOLOG, CHLOROPLASTIC"/>
    <property type="match status" value="1"/>
</dbReference>
<dbReference type="GO" id="GO:0008360">
    <property type="term" value="P:regulation of cell shape"/>
    <property type="evidence" value="ECO:0007669"/>
    <property type="project" value="UniProtKB-KW"/>
</dbReference>
<comment type="pathway">
    <text evidence="9">Cell wall biogenesis; peptidoglycan biosynthesis.</text>
</comment>
<evidence type="ECO:0000256" key="7">
    <source>
        <dbReference type="ARBA" id="ARBA00022984"/>
    </source>
</evidence>
<gene>
    <name evidence="12" type="ORF">A3I41_03885</name>
</gene>
<dbReference type="SUPFAM" id="SSF53244">
    <property type="entry name" value="MurD-like peptide ligases, peptide-binding domain"/>
    <property type="match status" value="1"/>
</dbReference>
<dbReference type="InterPro" id="IPR004101">
    <property type="entry name" value="Mur_ligase_C"/>
</dbReference>
<dbReference type="InterPro" id="IPR005761">
    <property type="entry name" value="UDP-N-AcMur-Glu-dNH2Pim_ligase"/>
</dbReference>
<dbReference type="NCBIfam" id="TIGR01085">
    <property type="entry name" value="murE"/>
    <property type="match status" value="1"/>
</dbReference>
<dbReference type="Pfam" id="PF02875">
    <property type="entry name" value="Mur_ligase_C"/>
    <property type="match status" value="1"/>
</dbReference>
<comment type="similarity">
    <text evidence="1">Belongs to the MurCDEF family. MurE subfamily.</text>
</comment>
<dbReference type="SUPFAM" id="SSF53623">
    <property type="entry name" value="MurD-like peptide ligases, catalytic domain"/>
    <property type="match status" value="1"/>
</dbReference>
<dbReference type="GO" id="GO:0051301">
    <property type="term" value="P:cell division"/>
    <property type="evidence" value="ECO:0007669"/>
    <property type="project" value="UniProtKB-KW"/>
</dbReference>
<evidence type="ECO:0000259" key="11">
    <source>
        <dbReference type="Pfam" id="PF08245"/>
    </source>
</evidence>
<dbReference type="InterPro" id="IPR013221">
    <property type="entry name" value="Mur_ligase_cen"/>
</dbReference>
<evidence type="ECO:0000256" key="9">
    <source>
        <dbReference type="RuleBase" id="RU004135"/>
    </source>
</evidence>
<dbReference type="UniPathway" id="UPA00219"/>
<keyword evidence="9" id="KW-0132">Cell division</keyword>